<gene>
    <name evidence="2" type="ORF">D7V94_13490</name>
</gene>
<dbReference type="Proteomes" id="UP000280696">
    <property type="component" value="Unassembled WGS sequence"/>
</dbReference>
<feature type="region of interest" description="Disordered" evidence="1">
    <location>
        <begin position="283"/>
        <end position="320"/>
    </location>
</feature>
<dbReference type="InterPro" id="IPR016913">
    <property type="entry name" value="UCP029215"/>
</dbReference>
<comment type="caution">
    <text evidence="2">The sequence shown here is derived from an EMBL/GenBank/DDBJ whole genome shotgun (WGS) entry which is preliminary data.</text>
</comment>
<dbReference type="OrthoDB" id="9813763at2"/>
<keyword evidence="3" id="KW-1185">Reference proteome</keyword>
<feature type="compositionally biased region" description="Low complexity" evidence="1">
    <location>
        <begin position="419"/>
        <end position="429"/>
    </location>
</feature>
<proteinExistence type="predicted"/>
<evidence type="ECO:0000313" key="3">
    <source>
        <dbReference type="Proteomes" id="UP000280696"/>
    </source>
</evidence>
<evidence type="ECO:0000313" key="2">
    <source>
        <dbReference type="EMBL" id="RKI90541.1"/>
    </source>
</evidence>
<accession>A0A3A9ASJ1</accession>
<dbReference type="PIRSF" id="PIRSF029215">
    <property type="entry name" value="UCP029215"/>
    <property type="match status" value="1"/>
</dbReference>
<feature type="region of interest" description="Disordered" evidence="1">
    <location>
        <begin position="397"/>
        <end position="442"/>
    </location>
</feature>
<sequence>MDSIKMDQTYYTEEGYLVDHPVVTRCGIFEYADPEAGSDGIRRELRLPEDVFDEKSLASYEGKPIIITHDAEEINKDNVHQEQIGTILSKGYRDGECVRCKIIIHNTDAMKNCGLRELSLGYSQNPEEVPGVYKGQKYDAIQHDIEINHLALVSDARAGNRARLNIDHRDVKKKKYLKGGPVMAKVKAKGKNSRYDGDLTPEELAQAIALFRAQQGTGNEDEEEEVKLDADEVISQVKERKDRRDSGTEQLDAEEVIAEQESDIEALLKVIDELQAANDIAAADGESDINADEGDPEENLDEGEAEDNADGEDLNQDDERGKALNADSIDKIVKKRLRDYMDVCRTADKLSLDGIENLDLTSARKRVIKKLSPKLNLDGKSDAYIRAAYDIAKQGIAGRKKTDDQRRSMMSGTGKELNTDAADTNSAASAREKMISRMGGKK</sequence>
<feature type="compositionally biased region" description="Acidic residues" evidence="1">
    <location>
        <begin position="285"/>
        <end position="316"/>
    </location>
</feature>
<dbReference type="AlphaFoldDB" id="A0A3A9ASJ1"/>
<reference evidence="2 3" key="1">
    <citation type="submission" date="2018-09" db="EMBL/GenBank/DDBJ databases">
        <title>Murine metabolic-syndrome-specific gut microbial biobank.</title>
        <authorList>
            <person name="Liu C."/>
        </authorList>
    </citation>
    <scope>NUCLEOTIDE SEQUENCE [LARGE SCALE GENOMIC DNA]</scope>
    <source>
        <strain evidence="2 3">0.1xD8-82</strain>
    </source>
</reference>
<name>A0A3A9ASJ1_9FIRM</name>
<evidence type="ECO:0000256" key="1">
    <source>
        <dbReference type="SAM" id="MobiDB-lite"/>
    </source>
</evidence>
<protein>
    <submittedName>
        <fullName evidence="2">DUF2213 domain-containing protein</fullName>
    </submittedName>
</protein>
<organism evidence="2 3">
    <name type="scientific">Parablautia intestinalis</name>
    <dbReference type="NCBI Taxonomy" id="2320100"/>
    <lineage>
        <taxon>Bacteria</taxon>
        <taxon>Bacillati</taxon>
        <taxon>Bacillota</taxon>
        <taxon>Clostridia</taxon>
        <taxon>Lachnospirales</taxon>
        <taxon>Lachnospiraceae</taxon>
        <taxon>Parablautia</taxon>
    </lineage>
</organism>
<dbReference type="EMBL" id="RAYQ01000014">
    <property type="protein sequence ID" value="RKI90541.1"/>
    <property type="molecule type" value="Genomic_DNA"/>
</dbReference>
<dbReference type="Pfam" id="PF09979">
    <property type="entry name" value="DUF2213"/>
    <property type="match status" value="1"/>
</dbReference>